<reference evidence="11 12" key="1">
    <citation type="journal article" date="2016" name="Nat. Commun.">
        <title>Thousands of microbial genomes shed light on interconnected biogeochemical processes in an aquifer system.</title>
        <authorList>
            <person name="Anantharaman K."/>
            <person name="Brown C.T."/>
            <person name="Hug L.A."/>
            <person name="Sharon I."/>
            <person name="Castelle C.J."/>
            <person name="Probst A.J."/>
            <person name="Thomas B.C."/>
            <person name="Singh A."/>
            <person name="Wilkins M.J."/>
            <person name="Karaoz U."/>
            <person name="Brodie E.L."/>
            <person name="Williams K.H."/>
            <person name="Hubbard S.S."/>
            <person name="Banfield J.F."/>
        </authorList>
    </citation>
    <scope>NUCLEOTIDE SEQUENCE [LARGE SCALE GENOMIC DNA]</scope>
    <source>
        <strain evidence="12">RIFCSPLOWO2_12_FULL_64_10</strain>
    </source>
</reference>
<keyword evidence="7 10" id="KW-0283">Flagellar rotation</keyword>
<dbReference type="InterPro" id="IPR005503">
    <property type="entry name" value="FliL"/>
</dbReference>
<proteinExistence type="inferred from homology"/>
<comment type="function">
    <text evidence="1 10">Controls the rotational direction of flagella during chemotaxis.</text>
</comment>
<evidence type="ECO:0000256" key="4">
    <source>
        <dbReference type="ARBA" id="ARBA00022475"/>
    </source>
</evidence>
<dbReference type="GO" id="GO:0006935">
    <property type="term" value="P:chemotaxis"/>
    <property type="evidence" value="ECO:0007669"/>
    <property type="project" value="UniProtKB-KW"/>
</dbReference>
<accession>A0A1F6CID8</accession>
<dbReference type="GO" id="GO:0005886">
    <property type="term" value="C:plasma membrane"/>
    <property type="evidence" value="ECO:0007669"/>
    <property type="project" value="UniProtKB-SubCell"/>
</dbReference>
<dbReference type="EMBL" id="MFKF01000240">
    <property type="protein sequence ID" value="OGG49006.1"/>
    <property type="molecule type" value="Genomic_DNA"/>
</dbReference>
<evidence type="ECO:0000256" key="9">
    <source>
        <dbReference type="ARBA" id="ARBA00023136"/>
    </source>
</evidence>
<keyword evidence="6 10" id="KW-0812">Transmembrane</keyword>
<dbReference type="Pfam" id="PF03748">
    <property type="entry name" value="FliL"/>
    <property type="match status" value="1"/>
</dbReference>
<keyword evidence="8 10" id="KW-1133">Transmembrane helix</keyword>
<dbReference type="PANTHER" id="PTHR35091:SF2">
    <property type="entry name" value="FLAGELLAR PROTEIN FLIL"/>
    <property type="match status" value="1"/>
</dbReference>
<evidence type="ECO:0000313" key="11">
    <source>
        <dbReference type="EMBL" id="OGG49006.1"/>
    </source>
</evidence>
<evidence type="ECO:0000256" key="8">
    <source>
        <dbReference type="ARBA" id="ARBA00022989"/>
    </source>
</evidence>
<protein>
    <recommendedName>
        <fullName evidence="10">Flagellar protein FliL</fullName>
    </recommendedName>
</protein>
<evidence type="ECO:0000313" key="12">
    <source>
        <dbReference type="Proteomes" id="UP000178606"/>
    </source>
</evidence>
<keyword evidence="4 10" id="KW-1003">Cell membrane</keyword>
<dbReference type="GO" id="GO:0071978">
    <property type="term" value="P:bacterial-type flagellum-dependent swarming motility"/>
    <property type="evidence" value="ECO:0007669"/>
    <property type="project" value="TreeGrafter"/>
</dbReference>
<evidence type="ECO:0000256" key="5">
    <source>
        <dbReference type="ARBA" id="ARBA00022500"/>
    </source>
</evidence>
<comment type="caution">
    <text evidence="11">The sequence shown here is derived from an EMBL/GenBank/DDBJ whole genome shotgun (WGS) entry which is preliminary data.</text>
</comment>
<dbReference type="AlphaFoldDB" id="A0A1F6CID8"/>
<feature type="transmembrane region" description="Helical" evidence="10">
    <location>
        <begin position="20"/>
        <end position="42"/>
    </location>
</feature>
<evidence type="ECO:0000256" key="6">
    <source>
        <dbReference type="ARBA" id="ARBA00022692"/>
    </source>
</evidence>
<evidence type="ECO:0000256" key="3">
    <source>
        <dbReference type="ARBA" id="ARBA00008281"/>
    </source>
</evidence>
<evidence type="ECO:0000256" key="10">
    <source>
        <dbReference type="RuleBase" id="RU364125"/>
    </source>
</evidence>
<evidence type="ECO:0000256" key="2">
    <source>
        <dbReference type="ARBA" id="ARBA00004162"/>
    </source>
</evidence>
<name>A0A1F6CID8_HANXR</name>
<dbReference type="PANTHER" id="PTHR35091">
    <property type="entry name" value="FLAGELLAR PROTEIN FLIL"/>
    <property type="match status" value="1"/>
</dbReference>
<keyword evidence="5 10" id="KW-0145">Chemotaxis</keyword>
<comment type="subcellular location">
    <subcellularLocation>
        <location evidence="2">Cell membrane</location>
        <topology evidence="2">Single-pass membrane protein</topology>
    </subcellularLocation>
</comment>
<gene>
    <name evidence="11" type="ORF">A3F84_14315</name>
</gene>
<organism evidence="11 12">
    <name type="scientific">Handelsmanbacteria sp. (strain RIFCSPLOWO2_12_FULL_64_10)</name>
    <dbReference type="NCBI Taxonomy" id="1817868"/>
    <lineage>
        <taxon>Bacteria</taxon>
        <taxon>Candidatus Handelsmaniibacteriota</taxon>
    </lineage>
</organism>
<comment type="similarity">
    <text evidence="3 10">Belongs to the FliL family.</text>
</comment>
<dbReference type="GO" id="GO:0009425">
    <property type="term" value="C:bacterial-type flagellum basal body"/>
    <property type="evidence" value="ECO:0007669"/>
    <property type="project" value="InterPro"/>
</dbReference>
<evidence type="ECO:0000256" key="1">
    <source>
        <dbReference type="ARBA" id="ARBA00002254"/>
    </source>
</evidence>
<sequence length="187" mass="20647">MADETATAEQPAPPPKARGLLGYLPVILLVLLIQAGGAYLLIEKFMFRRQKAAATIGQGVVETLSEEAGYKDPPDLLPKYDEPEDVIALEEMHANPAGTRGDAVVFFKVGLGVAPAKVKEEVQKPEIKAKIQDDILAVFSSHPPEMMDQPDDKRALREEIKVRVNAYLTKGQVVEVYFEKFFLQLAQ</sequence>
<evidence type="ECO:0000256" key="7">
    <source>
        <dbReference type="ARBA" id="ARBA00022779"/>
    </source>
</evidence>
<dbReference type="Proteomes" id="UP000178606">
    <property type="component" value="Unassembled WGS sequence"/>
</dbReference>
<keyword evidence="9 10" id="KW-0472">Membrane</keyword>